<gene>
    <name evidence="5" type="primary">rsmC</name>
    <name evidence="5" type="ORF">BSF38_01725</name>
</gene>
<accession>A0A1U7CMX2</accession>
<organism evidence="5 6">
    <name type="scientific">Paludisphaera borealis</name>
    <dbReference type="NCBI Taxonomy" id="1387353"/>
    <lineage>
        <taxon>Bacteria</taxon>
        <taxon>Pseudomonadati</taxon>
        <taxon>Planctomycetota</taxon>
        <taxon>Planctomycetia</taxon>
        <taxon>Isosphaerales</taxon>
        <taxon>Isosphaeraceae</taxon>
        <taxon>Paludisphaera</taxon>
    </lineage>
</organism>
<dbReference type="PANTHER" id="PTHR43861">
    <property type="entry name" value="TRANS-ACONITATE 2-METHYLTRANSFERASE-RELATED"/>
    <property type="match status" value="1"/>
</dbReference>
<evidence type="ECO:0000313" key="5">
    <source>
        <dbReference type="EMBL" id="APW60258.1"/>
    </source>
</evidence>
<dbReference type="InterPro" id="IPR029063">
    <property type="entry name" value="SAM-dependent_MTases_sf"/>
</dbReference>
<dbReference type="EMBL" id="CP019082">
    <property type="protein sequence ID" value="APW60258.1"/>
    <property type="molecule type" value="Genomic_DNA"/>
</dbReference>
<dbReference type="Pfam" id="PF13489">
    <property type="entry name" value="Methyltransf_23"/>
    <property type="match status" value="1"/>
</dbReference>
<dbReference type="InterPro" id="IPR041698">
    <property type="entry name" value="Methyltransf_25"/>
</dbReference>
<keyword evidence="2 5" id="KW-0808">Transferase</keyword>
<evidence type="ECO:0000259" key="4">
    <source>
        <dbReference type="Pfam" id="PF13649"/>
    </source>
</evidence>
<name>A0A1U7CMX2_9BACT</name>
<dbReference type="AlphaFoldDB" id="A0A1U7CMX2"/>
<proteinExistence type="predicted"/>
<dbReference type="KEGG" id="pbor:BSF38_01725"/>
<reference evidence="6" key="1">
    <citation type="submission" date="2016-12" db="EMBL/GenBank/DDBJ databases">
        <title>Comparative genomics of four Isosphaeraceae planctomycetes: a common pool of plasmids and glycoside hydrolase genes.</title>
        <authorList>
            <person name="Ivanova A."/>
        </authorList>
    </citation>
    <scope>NUCLEOTIDE SEQUENCE [LARGE SCALE GENOMIC DNA]</scope>
    <source>
        <strain evidence="6">PX4</strain>
    </source>
</reference>
<keyword evidence="1 5" id="KW-0489">Methyltransferase</keyword>
<dbReference type="STRING" id="1387353.BSF38_01725"/>
<dbReference type="PANTHER" id="PTHR43861:SF1">
    <property type="entry name" value="TRANS-ACONITATE 2-METHYLTRANSFERASE"/>
    <property type="match status" value="1"/>
</dbReference>
<evidence type="ECO:0000256" key="2">
    <source>
        <dbReference type="ARBA" id="ARBA00022679"/>
    </source>
</evidence>
<feature type="domain" description="Methyltransferase" evidence="4">
    <location>
        <begin position="139"/>
        <end position="251"/>
    </location>
</feature>
<dbReference type="OrthoDB" id="9808140at2"/>
<feature type="compositionally biased region" description="Polar residues" evidence="3">
    <location>
        <begin position="1"/>
        <end position="14"/>
    </location>
</feature>
<sequence>MSNSITSEPTSPDSATHPIEPERSKLARVRQGLRGVLFPSASPVGLTGEGSGKAPNVQALELEMSWLKMQLAQYRKEQGQFEGLEPFVLGTEHVSGIVPPIAGAGVRATVGSPSMAGYLVSGDAWQILISKFLKPNSQVLDIGCGCGKMARNLAYHPHIKKFIGFDVIQDSIDYCNQTLVPRIGSKFEFHCYNVYSECYNPQGTIKASELVFPATDGSIDLAWGCSLFTHLLEPDAKHYLREVRRVLSPSGMFLPTIHINPAPGTRYSGNEVRVDIDIDYFAELAAEAGLSLAVKLGEVCGQYALLFKVAPGAEAPKIVNVNGTKSEAEVAEASKPKTGGVPVPPNEGALTGEMLRLNGLAAEKEGVTPDVHPKDFIFWFVATHPELSLDSATTYYFEDGARSADKLDKELTSLFGEEKKPIKLLEFASGYGCVSRHLKKNPRFDLTSCDIHPEAIDFLTNKIGVKALQSAHTPEKFSTPEKYDAIFALSFFSHMPKATFGRWIKALYNSLNAPGYLLFTTHGIKSIGGLQITAEDIPADGFWFQARSEQHDLDAEEYGLTLSLPNFVIPEVHRVVGSPIANYKQAEWWFHQDLWIVKRER</sequence>
<dbReference type="CDD" id="cd02440">
    <property type="entry name" value="AdoMet_MTases"/>
    <property type="match status" value="2"/>
</dbReference>
<dbReference type="Proteomes" id="UP000186309">
    <property type="component" value="Chromosome"/>
</dbReference>
<evidence type="ECO:0000313" key="6">
    <source>
        <dbReference type="Proteomes" id="UP000186309"/>
    </source>
</evidence>
<feature type="region of interest" description="Disordered" evidence="3">
    <location>
        <begin position="1"/>
        <end position="23"/>
    </location>
</feature>
<dbReference type="GO" id="GO:0052914">
    <property type="term" value="F:16S rRNA (guanine(1207)-N(2))-methyltransferase activity"/>
    <property type="evidence" value="ECO:0007669"/>
    <property type="project" value="UniProtKB-EC"/>
</dbReference>
<dbReference type="RefSeq" id="WP_083712800.1">
    <property type="nucleotide sequence ID" value="NZ_CP019082.1"/>
</dbReference>
<dbReference type="Gene3D" id="3.40.50.150">
    <property type="entry name" value="Vaccinia Virus protein VP39"/>
    <property type="match status" value="2"/>
</dbReference>
<keyword evidence="6" id="KW-1185">Reference proteome</keyword>
<evidence type="ECO:0000256" key="3">
    <source>
        <dbReference type="SAM" id="MobiDB-lite"/>
    </source>
</evidence>
<dbReference type="Pfam" id="PF13649">
    <property type="entry name" value="Methyltransf_25"/>
    <property type="match status" value="1"/>
</dbReference>
<evidence type="ECO:0000256" key="1">
    <source>
        <dbReference type="ARBA" id="ARBA00022603"/>
    </source>
</evidence>
<protein>
    <submittedName>
        <fullName evidence="5">Ribosomal RNA small subunit methyltransferase C</fullName>
        <ecNumber evidence="5">2.1.1.172</ecNumber>
    </submittedName>
</protein>
<dbReference type="EC" id="2.1.1.172" evidence="5"/>
<dbReference type="SUPFAM" id="SSF53335">
    <property type="entry name" value="S-adenosyl-L-methionine-dependent methyltransferases"/>
    <property type="match status" value="2"/>
</dbReference>